<dbReference type="EMBL" id="CM007387">
    <property type="protein sequence ID" value="ONK65602.1"/>
    <property type="molecule type" value="Genomic_DNA"/>
</dbReference>
<evidence type="ECO:0000313" key="2">
    <source>
        <dbReference type="Proteomes" id="UP000243459"/>
    </source>
</evidence>
<gene>
    <name evidence="1" type="ORF">A4U43_C07F38770</name>
</gene>
<protein>
    <submittedName>
        <fullName evidence="1">Uncharacterized protein</fullName>
    </submittedName>
</protein>
<organism evidence="1 2">
    <name type="scientific">Asparagus officinalis</name>
    <name type="common">Garden asparagus</name>
    <dbReference type="NCBI Taxonomy" id="4686"/>
    <lineage>
        <taxon>Eukaryota</taxon>
        <taxon>Viridiplantae</taxon>
        <taxon>Streptophyta</taxon>
        <taxon>Embryophyta</taxon>
        <taxon>Tracheophyta</taxon>
        <taxon>Spermatophyta</taxon>
        <taxon>Magnoliopsida</taxon>
        <taxon>Liliopsida</taxon>
        <taxon>Asparagales</taxon>
        <taxon>Asparagaceae</taxon>
        <taxon>Asparagoideae</taxon>
        <taxon>Asparagus</taxon>
    </lineage>
</organism>
<dbReference type="AlphaFoldDB" id="A0A5P1EI77"/>
<sequence length="109" mass="11513">MAAESKSVALEGLCKMSMDTPFALRGYLAGANSKYQMMGGLQSSRFSSGPSIVGPTKLSAGLCGSRALHGSQLGQSPVTACGNLRDHDLVLSLERMRILKKKQKTDPPS</sequence>
<reference evidence="2" key="1">
    <citation type="journal article" date="2017" name="Nat. Commun.">
        <title>The asparagus genome sheds light on the origin and evolution of a young Y chromosome.</title>
        <authorList>
            <person name="Harkess A."/>
            <person name="Zhou J."/>
            <person name="Xu C."/>
            <person name="Bowers J.E."/>
            <person name="Van der Hulst R."/>
            <person name="Ayyampalayam S."/>
            <person name="Mercati F."/>
            <person name="Riccardi P."/>
            <person name="McKain M.R."/>
            <person name="Kakrana A."/>
            <person name="Tang H."/>
            <person name="Ray J."/>
            <person name="Groenendijk J."/>
            <person name="Arikit S."/>
            <person name="Mathioni S.M."/>
            <person name="Nakano M."/>
            <person name="Shan H."/>
            <person name="Telgmann-Rauber A."/>
            <person name="Kanno A."/>
            <person name="Yue Z."/>
            <person name="Chen H."/>
            <person name="Li W."/>
            <person name="Chen Y."/>
            <person name="Xu X."/>
            <person name="Zhang Y."/>
            <person name="Luo S."/>
            <person name="Chen H."/>
            <person name="Gao J."/>
            <person name="Mao Z."/>
            <person name="Pires J.C."/>
            <person name="Luo M."/>
            <person name="Kudrna D."/>
            <person name="Wing R.A."/>
            <person name="Meyers B.C."/>
            <person name="Yi K."/>
            <person name="Kong H."/>
            <person name="Lavrijsen P."/>
            <person name="Sunseri F."/>
            <person name="Falavigna A."/>
            <person name="Ye Y."/>
            <person name="Leebens-Mack J.H."/>
            <person name="Chen G."/>
        </authorList>
    </citation>
    <scope>NUCLEOTIDE SEQUENCE [LARGE SCALE GENOMIC DNA]</scope>
    <source>
        <strain evidence="2">cv. DH0086</strain>
    </source>
</reference>
<dbReference type="Gramene" id="ONK65602">
    <property type="protein sequence ID" value="ONK65602"/>
    <property type="gene ID" value="A4U43_C07F38770"/>
</dbReference>
<proteinExistence type="predicted"/>
<evidence type="ECO:0000313" key="1">
    <source>
        <dbReference type="EMBL" id="ONK65602.1"/>
    </source>
</evidence>
<name>A0A5P1EI77_ASPOF</name>
<keyword evidence="2" id="KW-1185">Reference proteome</keyword>
<accession>A0A5P1EI77</accession>
<dbReference type="Proteomes" id="UP000243459">
    <property type="component" value="Chromosome 7"/>
</dbReference>